<keyword evidence="5" id="KW-1185">Reference proteome</keyword>
<evidence type="ECO:0000256" key="1">
    <source>
        <dbReference type="SAM" id="Phobius"/>
    </source>
</evidence>
<dbReference type="Pfam" id="PF20563">
    <property type="entry name" value="DUF6773"/>
    <property type="match status" value="1"/>
</dbReference>
<comment type="caution">
    <text evidence="3">The sequence shown here is derived from an EMBL/GenBank/DDBJ whole genome shotgun (WGS) entry which is preliminary data.</text>
</comment>
<keyword evidence="1" id="KW-0812">Transmembrane</keyword>
<evidence type="ECO:0000313" key="5">
    <source>
        <dbReference type="Proteomes" id="UP000702954"/>
    </source>
</evidence>
<reference evidence="3 4" key="2">
    <citation type="submission" date="2019-03" db="EMBL/GenBank/DDBJ databases">
        <title>Genomic Encyclopedia of Type Strains, Phase IV (KMG-IV): sequencing the most valuable type-strain genomes for metagenomic binning, comparative biology and taxonomic classification.</title>
        <authorList>
            <person name="Goeker M."/>
        </authorList>
    </citation>
    <scope>NUCLEOTIDE SEQUENCE [LARGE SCALE GENOMIC DNA]</scope>
    <source>
        <strain evidence="3 4">DSM 103426</strain>
    </source>
</reference>
<dbReference type="RefSeq" id="WP_116441464.1">
    <property type="nucleotide sequence ID" value="NZ_BHEO01000005.1"/>
</dbReference>
<keyword evidence="1" id="KW-0472">Membrane</keyword>
<feature type="transmembrane region" description="Helical" evidence="1">
    <location>
        <begin position="21"/>
        <end position="39"/>
    </location>
</feature>
<dbReference type="EMBL" id="SLZV01000017">
    <property type="protein sequence ID" value="TCS66754.1"/>
    <property type="molecule type" value="Genomic_DNA"/>
</dbReference>
<dbReference type="AlphaFoldDB" id="A0A4R3JMB5"/>
<reference evidence="2 5" key="1">
    <citation type="journal article" date="2018" name="Int. J. Syst. Evol. Microbiol.">
        <title>Draft Genome Sequence of Faecalimonas umbilicata JCM 30896T, an Acetate-Producing Bacterium Isolated from Human Feces.</title>
        <authorList>
            <person name="Sakamoto M."/>
            <person name="Ikeyama N."/>
            <person name="Yuki M."/>
            <person name="Ohkuma M."/>
        </authorList>
    </citation>
    <scope>NUCLEOTIDE SEQUENCE [LARGE SCALE GENOMIC DNA]</scope>
    <source>
        <strain evidence="2 5">EGH7</strain>
    </source>
</reference>
<evidence type="ECO:0000313" key="2">
    <source>
        <dbReference type="EMBL" id="GBU04658.1"/>
    </source>
</evidence>
<dbReference type="Proteomes" id="UP000294613">
    <property type="component" value="Unassembled WGS sequence"/>
</dbReference>
<accession>A0A4R3JMB5</accession>
<protein>
    <submittedName>
        <fullName evidence="3">Uncharacterized protein</fullName>
    </submittedName>
</protein>
<evidence type="ECO:0000313" key="4">
    <source>
        <dbReference type="Proteomes" id="UP000294613"/>
    </source>
</evidence>
<dbReference type="InterPro" id="IPR046664">
    <property type="entry name" value="DUF6773"/>
</dbReference>
<feature type="transmembrane region" description="Helical" evidence="1">
    <location>
        <begin position="81"/>
        <end position="101"/>
    </location>
</feature>
<gene>
    <name evidence="3" type="ORF">EDD74_11710</name>
    <name evidence="2" type="ORF">FAEUMB_11990</name>
</gene>
<feature type="transmembrane region" description="Helical" evidence="1">
    <location>
        <begin position="107"/>
        <end position="130"/>
    </location>
</feature>
<proteinExistence type="predicted"/>
<evidence type="ECO:0000313" key="3">
    <source>
        <dbReference type="EMBL" id="TCS66754.1"/>
    </source>
</evidence>
<name>A0A4R3JMB5_9FIRM</name>
<organism evidence="3 4">
    <name type="scientific">Faecalimonas umbilicata</name>
    <dbReference type="NCBI Taxonomy" id="1912855"/>
    <lineage>
        <taxon>Bacteria</taxon>
        <taxon>Bacillati</taxon>
        <taxon>Bacillota</taxon>
        <taxon>Clostridia</taxon>
        <taxon>Lachnospirales</taxon>
        <taxon>Lachnospiraceae</taxon>
        <taxon>Faecalimonas</taxon>
    </lineage>
</organism>
<dbReference type="EMBL" id="BHEO01000005">
    <property type="protein sequence ID" value="GBU04658.1"/>
    <property type="molecule type" value="Genomic_DNA"/>
</dbReference>
<feature type="transmembrane region" description="Helical" evidence="1">
    <location>
        <begin position="51"/>
        <end position="69"/>
    </location>
</feature>
<dbReference type="Proteomes" id="UP000702954">
    <property type="component" value="Unassembled WGS sequence"/>
</dbReference>
<sequence>MKKIIDERQELEMMKVERTGFWIMWGVLLLSLLVQSLFLGAGPKQIAGENISFLVGCLIVVIGCVKKGLWGYDSTPCIKTYLSASLIGTLIFTFLLGAGLACNGSEHVLSICALFAISIFFLMFVVLFLMGTFTKYRQKKLAKQFDDDTDFLD</sequence>
<keyword evidence="1" id="KW-1133">Transmembrane helix</keyword>